<evidence type="ECO:0000256" key="6">
    <source>
        <dbReference type="ARBA" id="ARBA00023136"/>
    </source>
</evidence>
<keyword evidence="3" id="KW-1003">Cell membrane</keyword>
<evidence type="ECO:0000256" key="3">
    <source>
        <dbReference type="ARBA" id="ARBA00022475"/>
    </source>
</evidence>
<dbReference type="EMBL" id="JAUCMV010000001">
    <property type="protein sequence ID" value="KAK0425631.1"/>
    <property type="molecule type" value="Genomic_DNA"/>
</dbReference>
<feature type="domain" description="Repulsive guidance molecule C-terminal" evidence="9">
    <location>
        <begin position="269"/>
        <end position="499"/>
    </location>
</feature>
<keyword evidence="8" id="KW-0449">Lipoprotein</keyword>
<dbReference type="GO" id="GO:0030509">
    <property type="term" value="P:BMP signaling pathway"/>
    <property type="evidence" value="ECO:0007669"/>
    <property type="project" value="TreeGrafter"/>
</dbReference>
<keyword evidence="6" id="KW-0472">Membrane</keyword>
<dbReference type="PANTHER" id="PTHR31428">
    <property type="entry name" value="RGM DOMAIN FAMILY MEMBER DRAG-1"/>
    <property type="match status" value="1"/>
</dbReference>
<evidence type="ECO:0000256" key="8">
    <source>
        <dbReference type="ARBA" id="ARBA00023288"/>
    </source>
</evidence>
<keyword evidence="4" id="KW-0336">GPI-anchor</keyword>
<name>A0AA39IJR9_9BILA</name>
<dbReference type="GO" id="GO:0015026">
    <property type="term" value="F:coreceptor activity"/>
    <property type="evidence" value="ECO:0007669"/>
    <property type="project" value="TreeGrafter"/>
</dbReference>
<dbReference type="Pfam" id="PF06534">
    <property type="entry name" value="RGM_C"/>
    <property type="match status" value="1"/>
</dbReference>
<evidence type="ECO:0000256" key="2">
    <source>
        <dbReference type="ARBA" id="ARBA00005321"/>
    </source>
</evidence>
<dbReference type="GO" id="GO:0005886">
    <property type="term" value="C:plasma membrane"/>
    <property type="evidence" value="ECO:0007669"/>
    <property type="project" value="UniProtKB-SubCell"/>
</dbReference>
<sequence length="561" mass="62582">MKWIRFKNAGLLVVSRGSEQAPLAAPPPQYPPVDFQGLLRCASRRPSRHLRRPEDIREGRPAKYDSGAAVTQRLLALLRLLRLGAVHVTASALGGPSVCIRLSLTASQTLIDFAPVVVRCSATRPSASEATKRCRGDMRSPPSAFLSLLLVVASVSLLPSLSRAARDCRAEQCVRMYPIVYEYDAEFIRENHDYCKLLLEFNRCLNLTSSLCHGDIAFNAHRTLIWKQMNDFACPKAPPPDALPSSDIYRPSSSGCPFFHDIQHHSMLGYCTLFGDRHLRRFDDSFETCDVDGAFPMADNDFFVVQITQGRRGGLQFGGAITKVSLIIKKANGCSGQKLFEASNEEPGLSMAFTDGTTTATDPYGRPTIQIRRPNSSHVEIELRYITTIITIRRQGPYLGASLRLPLQLVRDHSEVEHQLCFSGCTKRMPIVEALAQPYSFARCRKTNITVPPKLALERCKSAEVTDEFFDACIFDRMVSGNDYLLAMAQDAQRDTERLFHTFRKRFKTGRQNLSLYAAHAGERIQNCDLHEAPSASPEDGELPRRSLLLLVISLLLLYAA</sequence>
<dbReference type="InterPro" id="IPR010536">
    <property type="entry name" value="RGM_N"/>
</dbReference>
<evidence type="ECO:0000259" key="9">
    <source>
        <dbReference type="Pfam" id="PF06534"/>
    </source>
</evidence>
<organism evidence="11 12">
    <name type="scientific">Steinernema hermaphroditum</name>
    <dbReference type="NCBI Taxonomy" id="289476"/>
    <lineage>
        <taxon>Eukaryota</taxon>
        <taxon>Metazoa</taxon>
        <taxon>Ecdysozoa</taxon>
        <taxon>Nematoda</taxon>
        <taxon>Chromadorea</taxon>
        <taxon>Rhabditida</taxon>
        <taxon>Tylenchina</taxon>
        <taxon>Panagrolaimomorpha</taxon>
        <taxon>Strongyloidoidea</taxon>
        <taxon>Steinernematidae</taxon>
        <taxon>Steinernema</taxon>
    </lineage>
</organism>
<evidence type="ECO:0000256" key="7">
    <source>
        <dbReference type="ARBA" id="ARBA00023180"/>
    </source>
</evidence>
<dbReference type="Pfam" id="PF06535">
    <property type="entry name" value="RGM_N"/>
    <property type="match status" value="1"/>
</dbReference>
<evidence type="ECO:0000256" key="1">
    <source>
        <dbReference type="ARBA" id="ARBA00004609"/>
    </source>
</evidence>
<keyword evidence="12" id="KW-1185">Reference proteome</keyword>
<evidence type="ECO:0000256" key="4">
    <source>
        <dbReference type="ARBA" id="ARBA00022622"/>
    </source>
</evidence>
<proteinExistence type="inferred from homology"/>
<evidence type="ECO:0000256" key="5">
    <source>
        <dbReference type="ARBA" id="ARBA00022729"/>
    </source>
</evidence>
<comment type="subcellular location">
    <subcellularLocation>
        <location evidence="1">Cell membrane</location>
        <topology evidence="1">Lipid-anchor</topology>
        <topology evidence="1">GPI-anchor</topology>
    </subcellularLocation>
</comment>
<comment type="caution">
    <text evidence="11">The sequence shown here is derived from an EMBL/GenBank/DDBJ whole genome shotgun (WGS) entry which is preliminary data.</text>
</comment>
<feature type="domain" description="Repulsive guidance molecule N-terminal" evidence="10">
    <location>
        <begin position="168"/>
        <end position="236"/>
    </location>
</feature>
<keyword evidence="5" id="KW-0732">Signal</keyword>
<dbReference type="GO" id="GO:0098552">
    <property type="term" value="C:side of membrane"/>
    <property type="evidence" value="ECO:0007669"/>
    <property type="project" value="UniProtKB-KW"/>
</dbReference>
<evidence type="ECO:0008006" key="13">
    <source>
        <dbReference type="Google" id="ProtNLM"/>
    </source>
</evidence>
<accession>A0AA39IJR9</accession>
<dbReference type="AlphaFoldDB" id="A0AA39IJR9"/>
<dbReference type="InterPro" id="IPR009496">
    <property type="entry name" value="RGM_C"/>
</dbReference>
<evidence type="ECO:0000313" key="11">
    <source>
        <dbReference type="EMBL" id="KAK0425631.1"/>
    </source>
</evidence>
<evidence type="ECO:0000259" key="10">
    <source>
        <dbReference type="Pfam" id="PF06535"/>
    </source>
</evidence>
<reference evidence="11" key="1">
    <citation type="submission" date="2023-06" db="EMBL/GenBank/DDBJ databases">
        <title>Genomic analysis of the entomopathogenic nematode Steinernema hermaphroditum.</title>
        <authorList>
            <person name="Schwarz E.M."/>
            <person name="Heppert J.K."/>
            <person name="Baniya A."/>
            <person name="Schwartz H.T."/>
            <person name="Tan C.-H."/>
            <person name="Antoshechkin I."/>
            <person name="Sternberg P.W."/>
            <person name="Goodrich-Blair H."/>
            <person name="Dillman A.R."/>
        </authorList>
    </citation>
    <scope>NUCLEOTIDE SEQUENCE</scope>
    <source>
        <strain evidence="11">PS9179</strain>
        <tissue evidence="11">Whole animal</tissue>
    </source>
</reference>
<comment type="similarity">
    <text evidence="2">Belongs to the repulsive guidance molecule (RGM) family.</text>
</comment>
<dbReference type="Proteomes" id="UP001175271">
    <property type="component" value="Unassembled WGS sequence"/>
</dbReference>
<protein>
    <recommendedName>
        <fullName evidence="13">Repulsive guidance molecule N-terminal domain-containing protein</fullName>
    </recommendedName>
</protein>
<dbReference type="Gene3D" id="3.40.1000.10">
    <property type="entry name" value="Mog1/PsbP, alpha/beta/alpha sandwich"/>
    <property type="match status" value="1"/>
</dbReference>
<evidence type="ECO:0000313" key="12">
    <source>
        <dbReference type="Proteomes" id="UP001175271"/>
    </source>
</evidence>
<gene>
    <name evidence="11" type="ORF">QR680_009296</name>
</gene>
<keyword evidence="7" id="KW-0325">Glycoprotein</keyword>
<dbReference type="PANTHER" id="PTHR31428:SF6">
    <property type="entry name" value="REPULSIVE GUIDANCE MOLECULE B HOMOLOG DRAG-1"/>
    <property type="match status" value="1"/>
</dbReference>
<dbReference type="InterPro" id="IPR040287">
    <property type="entry name" value="RGM"/>
</dbReference>